<dbReference type="InterPro" id="IPR046848">
    <property type="entry name" value="E_motif"/>
</dbReference>
<dbReference type="Pfam" id="PF13041">
    <property type="entry name" value="PPR_2"/>
    <property type="match status" value="4"/>
</dbReference>
<dbReference type="Pfam" id="PF20431">
    <property type="entry name" value="E_motif"/>
    <property type="match status" value="1"/>
</dbReference>
<feature type="repeat" description="PPR" evidence="3">
    <location>
        <begin position="275"/>
        <end position="309"/>
    </location>
</feature>
<feature type="chain" id="PRO_5023900655" description="DYW domain-containing protein" evidence="4">
    <location>
        <begin position="18"/>
        <end position="714"/>
    </location>
</feature>
<dbReference type="FunFam" id="1.25.40.10:FF:000333">
    <property type="entry name" value="Pentatricopeptide repeat-containing protein"/>
    <property type="match status" value="1"/>
</dbReference>
<dbReference type="AlphaFoldDB" id="A0A5K1E332"/>
<dbReference type="GO" id="GO:0008270">
    <property type="term" value="F:zinc ion binding"/>
    <property type="evidence" value="ECO:0007669"/>
    <property type="project" value="InterPro"/>
</dbReference>
<dbReference type="FunFam" id="1.25.40.10:FF:000348">
    <property type="entry name" value="Pentatricopeptide repeat-containing protein chloroplastic"/>
    <property type="match status" value="1"/>
</dbReference>
<dbReference type="Pfam" id="PF20430">
    <property type="entry name" value="Eplus_motif"/>
    <property type="match status" value="1"/>
</dbReference>
<accession>A0A5K1E332</accession>
<evidence type="ECO:0000256" key="1">
    <source>
        <dbReference type="ARBA" id="ARBA00006643"/>
    </source>
</evidence>
<dbReference type="PANTHER" id="PTHR47926">
    <property type="entry name" value="PENTATRICOPEPTIDE REPEAT-CONTAINING PROTEIN"/>
    <property type="match status" value="1"/>
</dbReference>
<dbReference type="Pfam" id="PF14432">
    <property type="entry name" value="DYW_deaminase"/>
    <property type="match status" value="1"/>
</dbReference>
<dbReference type="GO" id="GO:0009451">
    <property type="term" value="P:RNA modification"/>
    <property type="evidence" value="ECO:0007669"/>
    <property type="project" value="InterPro"/>
</dbReference>
<reference evidence="6" key="1">
    <citation type="submission" date="2019-09" db="EMBL/GenBank/DDBJ databases">
        <authorList>
            <person name="Zhang L."/>
        </authorList>
    </citation>
    <scope>NUCLEOTIDE SEQUENCE</scope>
</reference>
<dbReference type="Pfam" id="PF12854">
    <property type="entry name" value="PPR_1"/>
    <property type="match status" value="1"/>
</dbReference>
<dbReference type="GO" id="GO:0003723">
    <property type="term" value="F:RNA binding"/>
    <property type="evidence" value="ECO:0007669"/>
    <property type="project" value="InterPro"/>
</dbReference>
<dbReference type="InterPro" id="IPR032867">
    <property type="entry name" value="DYW_dom"/>
</dbReference>
<evidence type="ECO:0000256" key="4">
    <source>
        <dbReference type="SAM" id="SignalP"/>
    </source>
</evidence>
<dbReference type="NCBIfam" id="TIGR00756">
    <property type="entry name" value="PPR"/>
    <property type="match status" value="6"/>
</dbReference>
<evidence type="ECO:0000256" key="3">
    <source>
        <dbReference type="PROSITE-ProRule" id="PRU00708"/>
    </source>
</evidence>
<organism evidence="6">
    <name type="scientific">Nymphaea colorata</name>
    <name type="common">pocket water lily</name>
    <dbReference type="NCBI Taxonomy" id="210225"/>
    <lineage>
        <taxon>Eukaryota</taxon>
        <taxon>Viridiplantae</taxon>
        <taxon>Streptophyta</taxon>
        <taxon>Embryophyta</taxon>
        <taxon>Tracheophyta</taxon>
        <taxon>Spermatophyta</taxon>
        <taxon>Magnoliopsida</taxon>
        <taxon>Nymphaeales</taxon>
        <taxon>Nymphaeaceae</taxon>
        <taxon>Nymphaea</taxon>
    </lineage>
</organism>
<dbReference type="InterPro" id="IPR046960">
    <property type="entry name" value="PPR_At4g14850-like_plant"/>
</dbReference>
<protein>
    <recommendedName>
        <fullName evidence="5">DYW domain-containing protein</fullName>
    </recommendedName>
</protein>
<feature type="repeat" description="PPR" evidence="3">
    <location>
        <begin position="174"/>
        <end position="208"/>
    </location>
</feature>
<evidence type="ECO:0000313" key="6">
    <source>
        <dbReference type="EMBL" id="VVW47160.1"/>
    </source>
</evidence>
<feature type="repeat" description="PPR" evidence="3">
    <location>
        <begin position="407"/>
        <end position="441"/>
    </location>
</feature>
<name>A0A5K1E332_9MAGN</name>
<feature type="repeat" description="PPR" evidence="3">
    <location>
        <begin position="42"/>
        <end position="76"/>
    </location>
</feature>
<dbReference type="InterPro" id="IPR002885">
    <property type="entry name" value="PPR_rpt"/>
</dbReference>
<proteinExistence type="inferred from homology"/>
<dbReference type="Pfam" id="PF01535">
    <property type="entry name" value="PPR"/>
    <property type="match status" value="3"/>
</dbReference>
<dbReference type="InterPro" id="IPR046849">
    <property type="entry name" value="E2_motif"/>
</dbReference>
<evidence type="ECO:0000259" key="5">
    <source>
        <dbReference type="Pfam" id="PF14432"/>
    </source>
</evidence>
<evidence type="ECO:0000256" key="2">
    <source>
        <dbReference type="ARBA" id="ARBA00022737"/>
    </source>
</evidence>
<keyword evidence="2" id="KW-0677">Repeat</keyword>
<dbReference type="PROSITE" id="PS51375">
    <property type="entry name" value="PPR"/>
    <property type="match status" value="5"/>
</dbReference>
<keyword evidence="4" id="KW-0732">Signal</keyword>
<dbReference type="FunFam" id="1.25.40.10:FF:000184">
    <property type="entry name" value="Pentatricopeptide repeat-containing protein, chloroplastic"/>
    <property type="match status" value="1"/>
</dbReference>
<sequence>MIVNGVLFPSSLANLLAFLVDPDHGDYSYGLLLFRQVQNASSTYLWNTIIRGSSRNGRPTTSIDLYGELRVKGLRPDSHTFSFLFKACALALDLQFGKRGHGEAIRFGFESDTFIADSLIHMYSVFGRLDDAKRVFDGMVAKSVASWTSLVGVYAKVGLVDDARRLFDEMPERNVVSWTTMIRGYSECNREMEAMFCFREMMSVGVKPDSVALLSLLRMCARLQNLDLGKWVHQFAYKEGIEMNDRLAVSVIDMYSKCEDVYSARRVFNDMPRKNLVACNSIIDGYCKEGKVEDARLLFDQMPTKDLISFNSMIAGHVQSGQYKEAWTLFCDLRVTNLKPDSYTMVSLLSACANMGALDAGKIIHSFIIVNLIETDVFLGTSLLDMYAKCGRIHEAMLVFGSMTQKDVLAWTAIISGLAMHGRPKTALDHFAKMQRAGIKPNDITLVGVLTACSHGGLVEEGRLHFKQMQDTYLLTPKVEHYGCMVDLLGRAGRLKEAEELITSMPMEPDAIIWASLLAACRTHNNVFLAEMAAKKLLDLEPHKDAIYVILYNIYASMGKWYDASKTRERMENAGIKKECGRSSIMVHGGVHEFIAGDKTHPRFEQIQAMISEISRQLMVAGYVPITSDVLLDIDDEEKEHALFFHSEKMAVAFGLISLPANVPIHIMKNLRVCRDCHSALKSIAKVYNREIIIRDRSRFHHFRGGLCSCNDYW</sequence>
<feature type="repeat" description="PPR" evidence="3">
    <location>
        <begin position="143"/>
        <end position="173"/>
    </location>
</feature>
<feature type="domain" description="DYW" evidence="5">
    <location>
        <begin position="622"/>
        <end position="714"/>
    </location>
</feature>
<feature type="signal peptide" evidence="4">
    <location>
        <begin position="1"/>
        <end position="17"/>
    </location>
</feature>
<dbReference type="Gramene" id="NC6G0040230.1">
    <property type="protein sequence ID" value="NC6G0040230.1:cds"/>
    <property type="gene ID" value="NC6G0040230"/>
</dbReference>
<dbReference type="EMBL" id="LR721784">
    <property type="protein sequence ID" value="VVW47160.1"/>
    <property type="molecule type" value="Genomic_DNA"/>
</dbReference>
<dbReference type="PANTHER" id="PTHR47926:SF358">
    <property type="entry name" value="PENTATRICOPEPTIDE REPEAT-CONTAINING PROTEIN-RELATED"/>
    <property type="match status" value="1"/>
</dbReference>
<gene>
    <name evidence="6" type="ORF">NYM_LOCUS21043</name>
</gene>
<comment type="similarity">
    <text evidence="1">Belongs to the PPR family. PCMP-H subfamily.</text>
</comment>
<dbReference type="SUPFAM" id="SSF48452">
    <property type="entry name" value="TPR-like"/>
    <property type="match status" value="1"/>
</dbReference>
<dbReference type="InterPro" id="IPR011990">
    <property type="entry name" value="TPR-like_helical_dom_sf"/>
</dbReference>
<dbReference type="Gene3D" id="1.25.40.10">
    <property type="entry name" value="Tetratricopeptide repeat domain"/>
    <property type="match status" value="4"/>
</dbReference>